<evidence type="ECO:0000256" key="4">
    <source>
        <dbReference type="ARBA" id="ARBA00023054"/>
    </source>
</evidence>
<evidence type="ECO:0000259" key="14">
    <source>
        <dbReference type="Pfam" id="PF14772"/>
    </source>
</evidence>
<name>A0A7R9Y6D8_MICPS</name>
<dbReference type="GO" id="GO:0070286">
    <property type="term" value="P:axonemal dynein complex assembly"/>
    <property type="evidence" value="ECO:0007669"/>
    <property type="project" value="InterPro"/>
</dbReference>
<evidence type="ECO:0000256" key="8">
    <source>
        <dbReference type="ARBA" id="ARBA00037841"/>
    </source>
</evidence>
<evidence type="ECO:0000256" key="11">
    <source>
        <dbReference type="ARBA" id="ARBA00045865"/>
    </source>
</evidence>
<reference evidence="15" key="1">
    <citation type="submission" date="2021-01" db="EMBL/GenBank/DDBJ databases">
        <authorList>
            <person name="Corre E."/>
            <person name="Pelletier E."/>
            <person name="Niang G."/>
            <person name="Scheremetjew M."/>
            <person name="Finn R."/>
            <person name="Kale V."/>
            <person name="Holt S."/>
            <person name="Cochrane G."/>
            <person name="Meng A."/>
            <person name="Brown T."/>
            <person name="Cohen L."/>
        </authorList>
    </citation>
    <scope>NUCLEOTIDE SEQUENCE</scope>
    <source>
        <strain evidence="15">RCC1614</strain>
    </source>
</reference>
<dbReference type="InterPro" id="IPR032723">
    <property type="entry name" value="Deaminase_LmjF365940"/>
</dbReference>
<organism evidence="15">
    <name type="scientific">Micromonas pusilla</name>
    <name type="common">Picoplanktonic green alga</name>
    <name type="synonym">Chromulina pusilla</name>
    <dbReference type="NCBI Taxonomy" id="38833"/>
    <lineage>
        <taxon>Eukaryota</taxon>
        <taxon>Viridiplantae</taxon>
        <taxon>Chlorophyta</taxon>
        <taxon>Mamiellophyceae</taxon>
        <taxon>Mamiellales</taxon>
        <taxon>Mamiellaceae</taxon>
        <taxon>Micromonas</taxon>
    </lineage>
</organism>
<dbReference type="InterPro" id="IPR039750">
    <property type="entry name" value="DRC1/DRC2"/>
</dbReference>
<keyword evidence="5" id="KW-0969">Cilium</keyword>
<dbReference type="GO" id="GO:0003352">
    <property type="term" value="P:regulation of cilium movement"/>
    <property type="evidence" value="ECO:0007669"/>
    <property type="project" value="TreeGrafter"/>
</dbReference>
<dbReference type="PANTHER" id="PTHR21625:SF0">
    <property type="entry name" value="DYNEIN REGULATORY COMPLEX SUBUNIT 2"/>
    <property type="match status" value="1"/>
</dbReference>
<dbReference type="Pfam" id="PF14421">
    <property type="entry name" value="LmjF365940-deam"/>
    <property type="match status" value="1"/>
</dbReference>
<feature type="region of interest" description="Disordered" evidence="13">
    <location>
        <begin position="799"/>
        <end position="836"/>
    </location>
</feature>
<keyword evidence="4 12" id="KW-0175">Coiled coil</keyword>
<keyword evidence="2" id="KW-0963">Cytoplasm</keyword>
<dbReference type="Gene3D" id="3.40.140.10">
    <property type="entry name" value="Cytidine Deaminase, domain 2"/>
    <property type="match status" value="1"/>
</dbReference>
<dbReference type="InterPro" id="IPR039505">
    <property type="entry name" value="DRC1/2_N"/>
</dbReference>
<feature type="region of interest" description="Disordered" evidence="13">
    <location>
        <begin position="364"/>
        <end position="386"/>
    </location>
</feature>
<evidence type="ECO:0000256" key="1">
    <source>
        <dbReference type="ARBA" id="ARBA00004611"/>
    </source>
</evidence>
<dbReference type="GO" id="GO:0060285">
    <property type="term" value="P:cilium-dependent cell motility"/>
    <property type="evidence" value="ECO:0007669"/>
    <property type="project" value="TreeGrafter"/>
</dbReference>
<dbReference type="EMBL" id="HBDY01013995">
    <property type="protein sequence ID" value="CAD8247247.1"/>
    <property type="molecule type" value="Transcribed_RNA"/>
</dbReference>
<evidence type="ECO:0000256" key="3">
    <source>
        <dbReference type="ARBA" id="ARBA00022846"/>
    </source>
</evidence>
<gene>
    <name evidence="15" type="ORF">MPUS1402_LOCUS10611</name>
</gene>
<comment type="subcellular location">
    <subcellularLocation>
        <location evidence="1">Cytoplasm</location>
        <location evidence="1">Cytoskeleton</location>
        <location evidence="1">Flagellum axoneme</location>
    </subcellularLocation>
    <subcellularLocation>
        <location evidence="8">Cytoplasm</location>
        <location evidence="8">Cytoskeleton</location>
        <location evidence="8">Flagellum basal body</location>
    </subcellularLocation>
</comment>
<dbReference type="PANTHER" id="PTHR21625">
    <property type="entry name" value="NYD-SP28 PROTEIN"/>
    <property type="match status" value="1"/>
</dbReference>
<proteinExistence type="inferred from homology"/>
<feature type="region of interest" description="Disordered" evidence="13">
    <location>
        <begin position="664"/>
        <end position="689"/>
    </location>
</feature>
<evidence type="ECO:0000256" key="2">
    <source>
        <dbReference type="ARBA" id="ARBA00022490"/>
    </source>
</evidence>
<evidence type="ECO:0000256" key="6">
    <source>
        <dbReference type="ARBA" id="ARBA00023212"/>
    </source>
</evidence>
<comment type="function">
    <text evidence="11">Component of the nexin-dynein regulatory complex (N-DRC), a key regulator of ciliary/flagellar motility which maintains the alignment and integrity of the distal axoneme and regulates microtubule sliding in motile axonemes. Plays a critical role in the assembly of N-DRC and also stabilizes the assembly of multiple inner dynein arms and radial spokes. Coassembles with DRC1 to form a central scaffold needed for assembly of the N-DRC and its attachment to the outer doublet microtubules.</text>
</comment>
<evidence type="ECO:0000256" key="13">
    <source>
        <dbReference type="SAM" id="MobiDB-lite"/>
    </source>
</evidence>
<keyword evidence="3" id="KW-0282">Flagellum</keyword>
<evidence type="ECO:0000256" key="12">
    <source>
        <dbReference type="SAM" id="Coils"/>
    </source>
</evidence>
<protein>
    <recommendedName>
        <fullName evidence="10">Dynein regulatory complex subunit 2</fullName>
    </recommendedName>
</protein>
<sequence>MDEARHHRVNALRIHTHWRQIMRDAKVKELRDEIEILRQQHERVIDGKDAAIADLDRELEEAEAQRATATRAHVQAVDAFIGLQHDRVKSLEDEFARNLRALTEEFDAERAEIVGAHARQRREMMDLMLAMDASHEAHKHECLTEFESRREELKNSNAEEYNALRTALEGTIEALERTFEAAHREYLSSTDSRTSSFKLLTRQDAISARTIEKRMRKLIRLQDAVAKWRTKIKANAEEWEARNKALRHEKDIMSKHYQDLNRAMKRLRDKEHKKLQALIMNSDKASKALDEKLAKGEKLLKLAELSRKMETENEKVAPFARASGLMSDAEITRILSDPRATDGERAIAAATANAKKKRDAFIGARDDAREAEAKAKGGEGEDGTSTDADGAAIAEVYFPLLAAVLPEWLRGFAIDETPRPGERRRDATPMRREKSFSELRKAAALAVSAAAKAANLAGTDVSTAVSAAVAEYTAGLRPTPANSPLGNSNAAGIAATAVPVARRVVFLVSGFGAPRDATHAPDDNSTAATARLMKRFIEASYPNVAVKLVHGGQDAFRYAANVGFVNRTLRPLVERERDAVAKTHGEAWPRRFKLTIALCDGTPARLQALMASFRDMSPFLLHAWQPKRFWHRGVLKPSDVDIQRWERAEATPPMKADEASLVAHFGGGGEGDEVTTTRPTRGEDEEGEENDGAIISRMVDEMKKHRDAYVAAASEKTNELGAFWLRKTRKPVLAVLCVRKKGKTGRGHEFYRGVNLEVSMPTGSLCSERNVIGTALACDPTLRRADLFGVAVLSLKKTGGEGSGSGNAQNGGVINGGVRDGGTAPPTPVPGSSFAGGASRNASYANDLSGLGSGPTCRPVAEDDLNPLHPCGACKEWLYKIAEVNPGFKVVMFTDASCEEVFVKTVGQC</sequence>
<evidence type="ECO:0000313" key="15">
    <source>
        <dbReference type="EMBL" id="CAD8247247.1"/>
    </source>
</evidence>
<keyword evidence="6" id="KW-0206">Cytoskeleton</keyword>
<dbReference type="Pfam" id="PF14772">
    <property type="entry name" value="NYD-SP28"/>
    <property type="match status" value="1"/>
</dbReference>
<feature type="domain" description="Dynein regulatory complex protein 1/2 N-terminal" evidence="14">
    <location>
        <begin position="3"/>
        <end position="76"/>
    </location>
</feature>
<evidence type="ECO:0000256" key="7">
    <source>
        <dbReference type="ARBA" id="ARBA00023273"/>
    </source>
</evidence>
<feature type="compositionally biased region" description="Basic and acidic residues" evidence="13">
    <location>
        <begin position="364"/>
        <end position="379"/>
    </location>
</feature>
<feature type="coiled-coil region" evidence="12">
    <location>
        <begin position="229"/>
        <end position="270"/>
    </location>
</feature>
<dbReference type="GO" id="GO:0005858">
    <property type="term" value="C:axonemal dynein complex"/>
    <property type="evidence" value="ECO:0007669"/>
    <property type="project" value="InterPro"/>
</dbReference>
<dbReference type="AlphaFoldDB" id="A0A7R9Y6D8"/>
<evidence type="ECO:0000256" key="10">
    <source>
        <dbReference type="ARBA" id="ARBA00040899"/>
    </source>
</evidence>
<accession>A0A7R9Y6D8</accession>
<evidence type="ECO:0000256" key="5">
    <source>
        <dbReference type="ARBA" id="ARBA00023069"/>
    </source>
</evidence>
<evidence type="ECO:0000256" key="9">
    <source>
        <dbReference type="ARBA" id="ARBA00038424"/>
    </source>
</evidence>
<feature type="coiled-coil region" evidence="12">
    <location>
        <begin position="27"/>
        <end position="112"/>
    </location>
</feature>
<feature type="coiled-coil region" evidence="12">
    <location>
        <begin position="143"/>
        <end position="185"/>
    </location>
</feature>
<keyword evidence="7" id="KW-0966">Cell projection</keyword>
<comment type="similarity">
    <text evidence="9">Belongs to the DRC2 family.</text>
</comment>